<dbReference type="Pfam" id="PF04149">
    <property type="entry name" value="DUF397"/>
    <property type="match status" value="1"/>
</dbReference>
<name>A0A7W7SVL2_9ACTN</name>
<keyword evidence="3" id="KW-1185">Reference proteome</keyword>
<gene>
    <name evidence="2" type="ORF">FHR38_004168</name>
</gene>
<dbReference type="RefSeq" id="WP_184536213.1">
    <property type="nucleotide sequence ID" value="NZ_JACHJW010000001.1"/>
</dbReference>
<dbReference type="EMBL" id="JACHJW010000001">
    <property type="protein sequence ID" value="MBB4960435.1"/>
    <property type="molecule type" value="Genomic_DNA"/>
</dbReference>
<sequence length="63" mass="6937">MADQPARWRRSSRCESHTCVEVAFTSGRVLARDSKVDDGPVLEFGAGPWQAFCAELKAGRLRG</sequence>
<protein>
    <recommendedName>
        <fullName evidence="1">DUF397 domain-containing protein</fullName>
    </recommendedName>
</protein>
<proteinExistence type="predicted"/>
<dbReference type="AlphaFoldDB" id="A0A7W7SVL2"/>
<evidence type="ECO:0000259" key="1">
    <source>
        <dbReference type="Pfam" id="PF04149"/>
    </source>
</evidence>
<organism evidence="2 3">
    <name type="scientific">Micromonospora polyrhachis</name>
    <dbReference type="NCBI Taxonomy" id="1282883"/>
    <lineage>
        <taxon>Bacteria</taxon>
        <taxon>Bacillati</taxon>
        <taxon>Actinomycetota</taxon>
        <taxon>Actinomycetes</taxon>
        <taxon>Micromonosporales</taxon>
        <taxon>Micromonosporaceae</taxon>
        <taxon>Micromonospora</taxon>
    </lineage>
</organism>
<comment type="caution">
    <text evidence="2">The sequence shown here is derived from an EMBL/GenBank/DDBJ whole genome shotgun (WGS) entry which is preliminary data.</text>
</comment>
<reference evidence="2 3" key="1">
    <citation type="submission" date="2020-08" db="EMBL/GenBank/DDBJ databases">
        <title>Sequencing the genomes of 1000 actinobacteria strains.</title>
        <authorList>
            <person name="Klenk H.-P."/>
        </authorList>
    </citation>
    <scope>NUCLEOTIDE SEQUENCE [LARGE SCALE GENOMIC DNA]</scope>
    <source>
        <strain evidence="2 3">DSM 45886</strain>
    </source>
</reference>
<accession>A0A7W7SVL2</accession>
<dbReference type="InterPro" id="IPR007278">
    <property type="entry name" value="DUF397"/>
</dbReference>
<feature type="domain" description="DUF397" evidence="1">
    <location>
        <begin position="6"/>
        <end position="57"/>
    </location>
</feature>
<evidence type="ECO:0000313" key="2">
    <source>
        <dbReference type="EMBL" id="MBB4960435.1"/>
    </source>
</evidence>
<evidence type="ECO:0000313" key="3">
    <source>
        <dbReference type="Proteomes" id="UP000578819"/>
    </source>
</evidence>
<dbReference type="Proteomes" id="UP000578819">
    <property type="component" value="Unassembled WGS sequence"/>
</dbReference>